<evidence type="ECO:0000256" key="1">
    <source>
        <dbReference type="SAM" id="MobiDB-lite"/>
    </source>
</evidence>
<feature type="region of interest" description="Disordered" evidence="1">
    <location>
        <begin position="84"/>
        <end position="111"/>
    </location>
</feature>
<feature type="region of interest" description="Disordered" evidence="1">
    <location>
        <begin position="1"/>
        <end position="25"/>
    </location>
</feature>
<evidence type="ECO:0000313" key="3">
    <source>
        <dbReference type="Proteomes" id="UP000827092"/>
    </source>
</evidence>
<reference evidence="2 3" key="1">
    <citation type="journal article" date="2022" name="Nat. Ecol. Evol.">
        <title>A masculinizing supergene underlies an exaggerated male reproductive morph in a spider.</title>
        <authorList>
            <person name="Hendrickx F."/>
            <person name="De Corte Z."/>
            <person name="Sonet G."/>
            <person name="Van Belleghem S.M."/>
            <person name="Kostlbacher S."/>
            <person name="Vangestel C."/>
        </authorList>
    </citation>
    <scope>NUCLEOTIDE SEQUENCE [LARGE SCALE GENOMIC DNA]</scope>
    <source>
        <strain evidence="2">W744_W776</strain>
    </source>
</reference>
<gene>
    <name evidence="2" type="ORF">JTE90_025134</name>
</gene>
<evidence type="ECO:0000313" key="2">
    <source>
        <dbReference type="EMBL" id="KAG8183576.1"/>
    </source>
</evidence>
<dbReference type="AlphaFoldDB" id="A0AAV6UHF9"/>
<accession>A0AAV6UHF9</accession>
<protein>
    <submittedName>
        <fullName evidence="2">Uncharacterized protein</fullName>
    </submittedName>
</protein>
<keyword evidence="3" id="KW-1185">Reference proteome</keyword>
<organism evidence="2 3">
    <name type="scientific">Oedothorax gibbosus</name>
    <dbReference type="NCBI Taxonomy" id="931172"/>
    <lineage>
        <taxon>Eukaryota</taxon>
        <taxon>Metazoa</taxon>
        <taxon>Ecdysozoa</taxon>
        <taxon>Arthropoda</taxon>
        <taxon>Chelicerata</taxon>
        <taxon>Arachnida</taxon>
        <taxon>Araneae</taxon>
        <taxon>Araneomorphae</taxon>
        <taxon>Entelegynae</taxon>
        <taxon>Araneoidea</taxon>
        <taxon>Linyphiidae</taxon>
        <taxon>Erigoninae</taxon>
        <taxon>Oedothorax</taxon>
    </lineage>
</organism>
<proteinExistence type="predicted"/>
<name>A0AAV6UHF9_9ARAC</name>
<sequence>MASNFGRFSRRNSESKAHFRQHGHRREIMESVFLNRECFGKGFCVRSRHKTNHSKRRLPLPLAAKCPRNSSAKMERRLLGRFSRRKSESKRPHFRQHAATEGENYGVAFPS</sequence>
<dbReference type="Proteomes" id="UP000827092">
    <property type="component" value="Unassembled WGS sequence"/>
</dbReference>
<comment type="caution">
    <text evidence="2">The sequence shown here is derived from an EMBL/GenBank/DDBJ whole genome shotgun (WGS) entry which is preliminary data.</text>
</comment>
<dbReference type="EMBL" id="JAFNEN010000413">
    <property type="protein sequence ID" value="KAG8183576.1"/>
    <property type="molecule type" value="Genomic_DNA"/>
</dbReference>